<evidence type="ECO:0000256" key="1">
    <source>
        <dbReference type="SAM" id="Coils"/>
    </source>
</evidence>
<dbReference type="OrthoDB" id="10060424at2759"/>
<organism evidence="5 6">
    <name type="scientific">Drosophila virilis</name>
    <name type="common">Fruit fly</name>
    <dbReference type="NCBI Taxonomy" id="7244"/>
    <lineage>
        <taxon>Eukaryota</taxon>
        <taxon>Metazoa</taxon>
        <taxon>Ecdysozoa</taxon>
        <taxon>Arthropoda</taxon>
        <taxon>Hexapoda</taxon>
        <taxon>Insecta</taxon>
        <taxon>Pterygota</taxon>
        <taxon>Neoptera</taxon>
        <taxon>Endopterygota</taxon>
        <taxon>Diptera</taxon>
        <taxon>Brachycera</taxon>
        <taxon>Muscomorpha</taxon>
        <taxon>Ephydroidea</taxon>
        <taxon>Drosophilidae</taxon>
        <taxon>Drosophila</taxon>
    </lineage>
</organism>
<keyword evidence="6" id="KW-1185">Reference proteome</keyword>
<dbReference type="FunFam" id="2.10.25.10:FF:000701">
    <property type="entry name" value="tenascin isoform X1"/>
    <property type="match status" value="1"/>
</dbReference>
<dbReference type="Proteomes" id="UP000008792">
    <property type="component" value="Unassembled WGS sequence"/>
</dbReference>
<dbReference type="InterPro" id="IPR000742">
    <property type="entry name" value="EGF"/>
</dbReference>
<feature type="chain" id="PRO_5006457706" description="EGF-like domain-containing protein" evidence="3">
    <location>
        <begin position="21"/>
        <end position="1405"/>
    </location>
</feature>
<keyword evidence="1" id="KW-0175">Coiled coil</keyword>
<evidence type="ECO:0000313" key="6">
    <source>
        <dbReference type="Proteomes" id="UP000008792"/>
    </source>
</evidence>
<name>B4M8P1_DROVI</name>
<keyword evidence="2" id="KW-0472">Membrane</keyword>
<protein>
    <recommendedName>
        <fullName evidence="4">EGF-like domain-containing protein</fullName>
    </recommendedName>
</protein>
<dbReference type="PROSITE" id="PS00022">
    <property type="entry name" value="EGF_1"/>
    <property type="match status" value="1"/>
</dbReference>
<evidence type="ECO:0000256" key="3">
    <source>
        <dbReference type="SAM" id="SignalP"/>
    </source>
</evidence>
<dbReference type="EMBL" id="CH940654">
    <property type="protein sequence ID" value="EDW57567.2"/>
    <property type="molecule type" value="Genomic_DNA"/>
</dbReference>
<dbReference type="PANTHER" id="PTHR24047">
    <property type="entry name" value="FI01909P-RELATED"/>
    <property type="match status" value="1"/>
</dbReference>
<proteinExistence type="predicted"/>
<evidence type="ECO:0000313" key="5">
    <source>
        <dbReference type="EMBL" id="EDW57567.2"/>
    </source>
</evidence>
<feature type="coiled-coil region" evidence="1">
    <location>
        <begin position="974"/>
        <end position="1010"/>
    </location>
</feature>
<evidence type="ECO:0000259" key="4">
    <source>
        <dbReference type="PROSITE" id="PS00022"/>
    </source>
</evidence>
<keyword evidence="3" id="KW-0732">Signal</keyword>
<dbReference type="PANTHER" id="PTHR24047:SF32">
    <property type="entry name" value="FI01909P-RELATED"/>
    <property type="match status" value="1"/>
</dbReference>
<keyword evidence="2" id="KW-0812">Transmembrane</keyword>
<sequence>MQFLYFRACLLFVLVGLCSTKMCTRLKKISYSEMVPKTVTITYKTWVLGKLKKRTDLRYFPETKYRYETEYYCCLGYEGSAFNCKPICSAGCPSNGYCSAPDQCSCNYGYSGADCSPTCHSCGKHSYCQSPGVCECNAGFRRTDQSYDCLPQCVQSCGDHSFCAAPDTCECQLGYERSVPEATCLPVCVPSCGTNSYCMEPNVCECYEGYMQENGTCLPICDAGCGRNSSCVKPGECQCDEGYTSSDEGNCQPICSQGCPEHSSCGRPGECLCDEGYTSSVKGSCEPVCSQECPEHSSCVAPELCACSPGYVQNKENLCEPHCPKGCFDYARCVAPDVCECYPGYELSQAGQKCQPTCSQGCPNGSCFAPEVCACNPGYLMGPNNNCEPQCSQSCVHGSCIAPDMCECEPGHRFASDSRHICEPICEPACQLGTCMAPQLCICHLGHEPMGPLGSGLEHVCKPSCSTNCVNATCLAPDECSCNAGYVPADEANPNICKPNCSHGCSNGDCVAPELCQCHPGYESTAGGCQLQLETTTDWMTTTLATTDHQPEQLLQQPWTNCSSGCRCWHLLIDVAQTTIKCANICRDAYDQPCLELGQCRCVESTGQLLCPAANGQLEQRMVCHVDAPRARNLSAGEAAHNVDQIKSSAVKWPSILAWCLGSCILLLVVIVASLVYLTHRRQKALAQQVDGLSIVNYVHENSTDAAVRVTNGLAALIGQLIALGAAADFRLGAIVTLVIATAGAADGPAEATALVQHVAHVALAATIQIAASILAANGTREDAVPIIIAHKALVAIALAGHTASTVLAAANGPADGDALQASGRVAGAADLDRGQLQILTPARLLGYRLVHHVKVQGARTLVKCLWGSLLPVANSCIASPLLLRTSVVIASGRIVFRVAGHMCPNPGQAHQQQQLDQTLGMPERTLQCHRRGTGLASSQTGNESVASNCLNMARLLRAVALQAGLLLIYLCLMHALELQLHEQQLQQQLLDEQLRLHQQQQMLQQQREQQLQQRRYSSTTSTRKPYIIPQGLSLPQRGVYPDKCYREVPAVFFQYDKELKIVGNSSTNPYFNVIEVCCKGWRRYEYDWSRCVPDCGERCQENGFCLPGGRCQCFTDFVLNYRNDCVPTCPLGCPHGQCYLNGTCRCERGYELDGSKRFCQPQCNTTCGHNEVCLEPGKCVCAEGYARGLRESNALGCQPMCIPDCGYGHCVAPNQCECFPGYQKRMNRSSCEINCYMRCENGFCANQTTCVCQNGYRYDQNTTSCLPDCGDDCLNGVCVSPGNCRCFNGYLRNRERCDAVCERGCGFYGRCIAPNVCGCAVVAGPEESYQRCENGYCNAEGHCRCLEGKTRFIDKCMSPDTVTTYASINPLRVNASLMHEFELLLGRHFILGAAGMIDSNRWWV</sequence>
<keyword evidence="2" id="KW-1133">Transmembrane helix</keyword>
<feature type="signal peptide" evidence="3">
    <location>
        <begin position="1"/>
        <end position="20"/>
    </location>
</feature>
<accession>B4M8P1</accession>
<feature type="transmembrane region" description="Helical" evidence="2">
    <location>
        <begin position="656"/>
        <end position="678"/>
    </location>
</feature>
<evidence type="ECO:0000256" key="2">
    <source>
        <dbReference type="SAM" id="Phobius"/>
    </source>
</evidence>
<feature type="domain" description="EGF-like" evidence="4">
    <location>
        <begin position="104"/>
        <end position="115"/>
    </location>
</feature>
<dbReference type="Gene3D" id="2.10.25.10">
    <property type="entry name" value="Laminin"/>
    <property type="match status" value="15"/>
</dbReference>
<dbReference type="eggNOG" id="KOG1218">
    <property type="taxonomic scope" value="Eukaryota"/>
</dbReference>
<dbReference type="InterPro" id="IPR053255">
    <property type="entry name" value="EGF-like_domain"/>
</dbReference>
<dbReference type="InParanoid" id="B4M8P1"/>
<dbReference type="HOGENOM" id="CLU_048799_0_0_1"/>
<reference evidence="5 6" key="1">
    <citation type="journal article" date="2007" name="Nature">
        <title>Evolution of genes and genomes on the Drosophila phylogeny.</title>
        <authorList>
            <consortium name="Drosophila 12 Genomes Consortium"/>
            <person name="Clark A.G."/>
            <person name="Eisen M.B."/>
            <person name="Smith D.R."/>
            <person name="Bergman C.M."/>
            <person name="Oliver B."/>
            <person name="Markow T.A."/>
            <person name="Kaufman T.C."/>
            <person name="Kellis M."/>
            <person name="Gelbart W."/>
            <person name="Iyer V.N."/>
            <person name="Pollard D.A."/>
            <person name="Sackton T.B."/>
            <person name="Larracuente A.M."/>
            <person name="Singh N.D."/>
            <person name="Abad J.P."/>
            <person name="Abt D.N."/>
            <person name="Adryan B."/>
            <person name="Aguade M."/>
            <person name="Akashi H."/>
            <person name="Anderson W.W."/>
            <person name="Aquadro C.F."/>
            <person name="Ardell D.H."/>
            <person name="Arguello R."/>
            <person name="Artieri C.G."/>
            <person name="Barbash D.A."/>
            <person name="Barker D."/>
            <person name="Barsanti P."/>
            <person name="Batterham P."/>
            <person name="Batzoglou S."/>
            <person name="Begun D."/>
            <person name="Bhutkar A."/>
            <person name="Blanco E."/>
            <person name="Bosak S.A."/>
            <person name="Bradley R.K."/>
            <person name="Brand A.D."/>
            <person name="Brent M.R."/>
            <person name="Brooks A.N."/>
            <person name="Brown R.H."/>
            <person name="Butlin R.K."/>
            <person name="Caggese C."/>
            <person name="Calvi B.R."/>
            <person name="Bernardo de Carvalho A."/>
            <person name="Caspi A."/>
            <person name="Castrezana S."/>
            <person name="Celniker S.E."/>
            <person name="Chang J.L."/>
            <person name="Chapple C."/>
            <person name="Chatterji S."/>
            <person name="Chinwalla A."/>
            <person name="Civetta A."/>
            <person name="Clifton S.W."/>
            <person name="Comeron J.M."/>
            <person name="Costello J.C."/>
            <person name="Coyne J.A."/>
            <person name="Daub J."/>
            <person name="David R.G."/>
            <person name="Delcher A.L."/>
            <person name="Delehaunty K."/>
            <person name="Do C.B."/>
            <person name="Ebling H."/>
            <person name="Edwards K."/>
            <person name="Eickbush T."/>
            <person name="Evans J.D."/>
            <person name="Filipski A."/>
            <person name="Findeiss S."/>
            <person name="Freyhult E."/>
            <person name="Fulton L."/>
            <person name="Fulton R."/>
            <person name="Garcia A.C."/>
            <person name="Gardiner A."/>
            <person name="Garfield D.A."/>
            <person name="Garvin B.E."/>
            <person name="Gibson G."/>
            <person name="Gilbert D."/>
            <person name="Gnerre S."/>
            <person name="Godfrey J."/>
            <person name="Good R."/>
            <person name="Gotea V."/>
            <person name="Gravely B."/>
            <person name="Greenberg A.J."/>
            <person name="Griffiths-Jones S."/>
            <person name="Gross S."/>
            <person name="Guigo R."/>
            <person name="Gustafson E.A."/>
            <person name="Haerty W."/>
            <person name="Hahn M.W."/>
            <person name="Halligan D.L."/>
            <person name="Halpern A.L."/>
            <person name="Halter G.M."/>
            <person name="Han M.V."/>
            <person name="Heger A."/>
            <person name="Hillier L."/>
            <person name="Hinrichs A.S."/>
            <person name="Holmes I."/>
            <person name="Hoskins R.A."/>
            <person name="Hubisz M.J."/>
            <person name="Hultmark D."/>
            <person name="Huntley M.A."/>
            <person name="Jaffe D.B."/>
            <person name="Jagadeeshan S."/>
            <person name="Jeck W.R."/>
            <person name="Johnson J."/>
            <person name="Jones C.D."/>
            <person name="Jordan W.C."/>
            <person name="Karpen G.H."/>
            <person name="Kataoka E."/>
            <person name="Keightley P.D."/>
            <person name="Kheradpour P."/>
            <person name="Kirkness E.F."/>
            <person name="Koerich L.B."/>
            <person name="Kristiansen K."/>
            <person name="Kudrna D."/>
            <person name="Kulathinal R.J."/>
            <person name="Kumar S."/>
            <person name="Kwok R."/>
            <person name="Lander E."/>
            <person name="Langley C.H."/>
            <person name="Lapoint R."/>
            <person name="Lazzaro B.P."/>
            <person name="Lee S.J."/>
            <person name="Levesque L."/>
            <person name="Li R."/>
            <person name="Lin C.F."/>
            <person name="Lin M.F."/>
            <person name="Lindblad-Toh K."/>
            <person name="Llopart A."/>
            <person name="Long M."/>
            <person name="Low L."/>
            <person name="Lozovsky E."/>
            <person name="Lu J."/>
            <person name="Luo M."/>
            <person name="Machado C.A."/>
            <person name="Makalowski W."/>
            <person name="Marzo M."/>
            <person name="Matsuda M."/>
            <person name="Matzkin L."/>
            <person name="McAllister B."/>
            <person name="McBride C.S."/>
            <person name="McKernan B."/>
            <person name="McKernan K."/>
            <person name="Mendez-Lago M."/>
            <person name="Minx P."/>
            <person name="Mollenhauer M.U."/>
            <person name="Montooth K."/>
            <person name="Mount S.M."/>
            <person name="Mu X."/>
            <person name="Myers E."/>
            <person name="Negre B."/>
            <person name="Newfeld S."/>
            <person name="Nielsen R."/>
            <person name="Noor M.A."/>
            <person name="O'Grady P."/>
            <person name="Pachter L."/>
            <person name="Papaceit M."/>
            <person name="Parisi M.J."/>
            <person name="Parisi M."/>
            <person name="Parts L."/>
            <person name="Pedersen J.S."/>
            <person name="Pesole G."/>
            <person name="Phillippy A.M."/>
            <person name="Ponting C.P."/>
            <person name="Pop M."/>
            <person name="Porcelli D."/>
            <person name="Powell J.R."/>
            <person name="Prohaska S."/>
            <person name="Pruitt K."/>
            <person name="Puig M."/>
            <person name="Quesneville H."/>
            <person name="Ram K.R."/>
            <person name="Rand D."/>
            <person name="Rasmussen M.D."/>
            <person name="Reed L.K."/>
            <person name="Reenan R."/>
            <person name="Reily A."/>
            <person name="Remington K.A."/>
            <person name="Rieger T.T."/>
            <person name="Ritchie M.G."/>
            <person name="Robin C."/>
            <person name="Rogers Y.H."/>
            <person name="Rohde C."/>
            <person name="Rozas J."/>
            <person name="Rubenfield M.J."/>
            <person name="Ruiz A."/>
            <person name="Russo S."/>
            <person name="Salzberg S.L."/>
            <person name="Sanchez-Gracia A."/>
            <person name="Saranga D.J."/>
            <person name="Sato H."/>
            <person name="Schaeffer S.W."/>
            <person name="Schatz M.C."/>
            <person name="Schlenke T."/>
            <person name="Schwartz R."/>
            <person name="Segarra C."/>
            <person name="Singh R.S."/>
            <person name="Sirot L."/>
            <person name="Sirota M."/>
            <person name="Sisneros N.B."/>
            <person name="Smith C.D."/>
            <person name="Smith T.F."/>
            <person name="Spieth J."/>
            <person name="Stage D.E."/>
            <person name="Stark A."/>
            <person name="Stephan W."/>
            <person name="Strausberg R.L."/>
            <person name="Strempel S."/>
            <person name="Sturgill D."/>
            <person name="Sutton G."/>
            <person name="Sutton G.G."/>
            <person name="Tao W."/>
            <person name="Teichmann S."/>
            <person name="Tobari Y.N."/>
            <person name="Tomimura Y."/>
            <person name="Tsolas J.M."/>
            <person name="Valente V.L."/>
            <person name="Venter E."/>
            <person name="Venter J.C."/>
            <person name="Vicario S."/>
            <person name="Vieira F.G."/>
            <person name="Vilella A.J."/>
            <person name="Villasante A."/>
            <person name="Walenz B."/>
            <person name="Wang J."/>
            <person name="Wasserman M."/>
            <person name="Watts T."/>
            <person name="Wilson D."/>
            <person name="Wilson R.K."/>
            <person name="Wing R.A."/>
            <person name="Wolfner M.F."/>
            <person name="Wong A."/>
            <person name="Wong G.K."/>
            <person name="Wu C.I."/>
            <person name="Wu G."/>
            <person name="Yamamoto D."/>
            <person name="Yang H.P."/>
            <person name="Yang S.P."/>
            <person name="Yorke J.A."/>
            <person name="Yoshida K."/>
            <person name="Zdobnov E."/>
            <person name="Zhang P."/>
            <person name="Zhang Y."/>
            <person name="Zimin A.V."/>
            <person name="Baldwin J."/>
            <person name="Abdouelleil A."/>
            <person name="Abdulkadir J."/>
            <person name="Abebe A."/>
            <person name="Abera B."/>
            <person name="Abreu J."/>
            <person name="Acer S.C."/>
            <person name="Aftuck L."/>
            <person name="Alexander A."/>
            <person name="An P."/>
            <person name="Anderson E."/>
            <person name="Anderson S."/>
            <person name="Arachi H."/>
            <person name="Azer M."/>
            <person name="Bachantsang P."/>
            <person name="Barry A."/>
            <person name="Bayul T."/>
            <person name="Berlin A."/>
            <person name="Bessette D."/>
            <person name="Bloom T."/>
            <person name="Blye J."/>
            <person name="Boguslavskiy L."/>
            <person name="Bonnet C."/>
            <person name="Boukhgalter B."/>
            <person name="Bourzgui I."/>
            <person name="Brown A."/>
            <person name="Cahill P."/>
            <person name="Channer S."/>
            <person name="Cheshatsang Y."/>
            <person name="Chuda L."/>
            <person name="Citroen M."/>
            <person name="Collymore A."/>
            <person name="Cooke P."/>
            <person name="Costello M."/>
            <person name="D'Aco K."/>
            <person name="Daza R."/>
            <person name="De Haan G."/>
            <person name="DeGray S."/>
            <person name="DeMaso C."/>
            <person name="Dhargay N."/>
            <person name="Dooley K."/>
            <person name="Dooley E."/>
            <person name="Doricent M."/>
            <person name="Dorje P."/>
            <person name="Dorjee K."/>
            <person name="Dupes A."/>
            <person name="Elong R."/>
            <person name="Falk J."/>
            <person name="Farina A."/>
            <person name="Faro S."/>
            <person name="Ferguson D."/>
            <person name="Fisher S."/>
            <person name="Foley C.D."/>
            <person name="Franke A."/>
            <person name="Friedrich D."/>
            <person name="Gadbois L."/>
            <person name="Gearin G."/>
            <person name="Gearin C.R."/>
            <person name="Giannoukos G."/>
            <person name="Goode T."/>
            <person name="Graham J."/>
            <person name="Grandbois E."/>
            <person name="Grewal S."/>
            <person name="Gyaltsen K."/>
            <person name="Hafez N."/>
            <person name="Hagos B."/>
            <person name="Hall J."/>
            <person name="Henson C."/>
            <person name="Hollinger A."/>
            <person name="Honan T."/>
            <person name="Huard M.D."/>
            <person name="Hughes L."/>
            <person name="Hurhula B."/>
            <person name="Husby M.E."/>
            <person name="Kamat A."/>
            <person name="Kanga B."/>
            <person name="Kashin S."/>
            <person name="Khazanovich D."/>
            <person name="Kisner P."/>
            <person name="Lance K."/>
            <person name="Lara M."/>
            <person name="Lee W."/>
            <person name="Lennon N."/>
            <person name="Letendre F."/>
            <person name="LeVine R."/>
            <person name="Lipovsky A."/>
            <person name="Liu X."/>
            <person name="Liu J."/>
            <person name="Liu S."/>
            <person name="Lokyitsang T."/>
            <person name="Lokyitsang Y."/>
            <person name="Lubonja R."/>
            <person name="Lui A."/>
            <person name="MacDonald P."/>
            <person name="Magnisalis V."/>
            <person name="Maru K."/>
            <person name="Matthews C."/>
            <person name="McCusker W."/>
            <person name="McDonough S."/>
            <person name="Mehta T."/>
            <person name="Meldrim J."/>
            <person name="Meneus L."/>
            <person name="Mihai O."/>
            <person name="Mihalev A."/>
            <person name="Mihova T."/>
            <person name="Mittelman R."/>
            <person name="Mlenga V."/>
            <person name="Montmayeur A."/>
            <person name="Mulrain L."/>
            <person name="Navidi A."/>
            <person name="Naylor J."/>
            <person name="Negash T."/>
            <person name="Nguyen T."/>
            <person name="Nguyen N."/>
            <person name="Nicol R."/>
            <person name="Norbu C."/>
            <person name="Norbu N."/>
            <person name="Novod N."/>
            <person name="O'Neill B."/>
            <person name="Osman S."/>
            <person name="Markiewicz E."/>
            <person name="Oyono O.L."/>
            <person name="Patti C."/>
            <person name="Phunkhang P."/>
            <person name="Pierre F."/>
            <person name="Priest M."/>
            <person name="Raghuraman S."/>
            <person name="Rege F."/>
            <person name="Reyes R."/>
            <person name="Rise C."/>
            <person name="Rogov P."/>
            <person name="Ross K."/>
            <person name="Ryan E."/>
            <person name="Settipalli S."/>
            <person name="Shea T."/>
            <person name="Sherpa N."/>
            <person name="Shi L."/>
            <person name="Shih D."/>
            <person name="Sparrow T."/>
            <person name="Spaulding J."/>
            <person name="Stalker J."/>
            <person name="Stange-Thomann N."/>
            <person name="Stavropoulos S."/>
            <person name="Stone C."/>
            <person name="Strader C."/>
            <person name="Tesfaye S."/>
            <person name="Thomson T."/>
            <person name="Thoulutsang Y."/>
            <person name="Thoulutsang D."/>
            <person name="Topham K."/>
            <person name="Topping I."/>
            <person name="Tsamla T."/>
            <person name="Vassiliev H."/>
            <person name="Vo A."/>
            <person name="Wangchuk T."/>
            <person name="Wangdi T."/>
            <person name="Weiand M."/>
            <person name="Wilkinson J."/>
            <person name="Wilson A."/>
            <person name="Yadav S."/>
            <person name="Young G."/>
            <person name="Yu Q."/>
            <person name="Zembek L."/>
            <person name="Zhong D."/>
            <person name="Zimmer A."/>
            <person name="Zwirko Z."/>
            <person name="Jaffe D.B."/>
            <person name="Alvarez P."/>
            <person name="Brockman W."/>
            <person name="Butler J."/>
            <person name="Chin C."/>
            <person name="Gnerre S."/>
            <person name="Grabherr M."/>
            <person name="Kleber M."/>
            <person name="Mauceli E."/>
            <person name="MacCallum I."/>
        </authorList>
    </citation>
    <scope>NUCLEOTIDE SEQUENCE [LARGE SCALE GENOMIC DNA]</scope>
    <source>
        <strain evidence="6">Tucson 15010-1051.87</strain>
    </source>
</reference>
<gene>
    <name evidence="5" type="primary">Dvir\GJ18073</name>
    <name evidence="5" type="ORF">Dvir_GJ18073</name>
</gene>
<dbReference type="SMART" id="SM00181">
    <property type="entry name" value="EGF"/>
    <property type="match status" value="19"/>
</dbReference>